<comment type="caution">
    <text evidence="2">The sequence shown here is derived from an EMBL/GenBank/DDBJ whole genome shotgun (WGS) entry which is preliminary data.</text>
</comment>
<dbReference type="eggNOG" id="COG1403">
    <property type="taxonomic scope" value="Bacteria"/>
</dbReference>
<gene>
    <name evidence="2" type="ORF">N803_09495</name>
</gene>
<name>A0A0A0JHX5_9MICO</name>
<feature type="domain" description="HNH nuclease" evidence="1">
    <location>
        <begin position="83"/>
        <end position="133"/>
    </location>
</feature>
<protein>
    <recommendedName>
        <fullName evidence="1">HNH nuclease domain-containing protein</fullName>
    </recommendedName>
</protein>
<dbReference type="STRING" id="1385521.N803_09495"/>
<dbReference type="SMART" id="SM00507">
    <property type="entry name" value="HNHc"/>
    <property type="match status" value="1"/>
</dbReference>
<dbReference type="AlphaFoldDB" id="A0A0A0JHX5"/>
<evidence type="ECO:0000259" key="1">
    <source>
        <dbReference type="SMART" id="SM00507"/>
    </source>
</evidence>
<accession>A0A0A0JHX5</accession>
<reference evidence="2 3" key="1">
    <citation type="submission" date="2013-08" db="EMBL/GenBank/DDBJ databases">
        <title>The genome sequence of Knoellia subterranea.</title>
        <authorList>
            <person name="Zhu W."/>
            <person name="Wang G."/>
        </authorList>
    </citation>
    <scope>NUCLEOTIDE SEQUENCE [LARGE SCALE GENOMIC DNA]</scope>
    <source>
        <strain evidence="2 3">KCTC 19937</strain>
    </source>
</reference>
<dbReference type="EMBL" id="AVPK01000030">
    <property type="protein sequence ID" value="KGN35266.1"/>
    <property type="molecule type" value="Genomic_DNA"/>
</dbReference>
<keyword evidence="3" id="KW-1185">Reference proteome</keyword>
<proteinExistence type="predicted"/>
<dbReference type="RefSeq" id="WP_169743120.1">
    <property type="nucleotide sequence ID" value="NZ_AVPK01000030.1"/>
</dbReference>
<dbReference type="CDD" id="cd00085">
    <property type="entry name" value="HNHc"/>
    <property type="match status" value="1"/>
</dbReference>
<dbReference type="InterPro" id="IPR003615">
    <property type="entry name" value="HNH_nuc"/>
</dbReference>
<evidence type="ECO:0000313" key="3">
    <source>
        <dbReference type="Proteomes" id="UP000030011"/>
    </source>
</evidence>
<evidence type="ECO:0000313" key="2">
    <source>
        <dbReference type="EMBL" id="KGN35266.1"/>
    </source>
</evidence>
<dbReference type="Proteomes" id="UP000030011">
    <property type="component" value="Unassembled WGS sequence"/>
</dbReference>
<organism evidence="2 3">
    <name type="scientific">Knoellia subterranea KCTC 19937</name>
    <dbReference type="NCBI Taxonomy" id="1385521"/>
    <lineage>
        <taxon>Bacteria</taxon>
        <taxon>Bacillati</taxon>
        <taxon>Actinomycetota</taxon>
        <taxon>Actinomycetes</taxon>
        <taxon>Micrococcales</taxon>
        <taxon>Intrasporangiaceae</taxon>
        <taxon>Knoellia</taxon>
    </lineage>
</organism>
<feature type="non-terminal residue" evidence="2">
    <location>
        <position position="209"/>
    </location>
</feature>
<sequence>TLIPAAFGGRAPADDTATIPGWGVVPGQAARDWVASNLDHPSTNDAGTDSTKSGFVWLRRLFTDPTGRDLVAMDSRQRRFHGGLRRFLELRDPTCRVPWCDAPAVHVDHTRSVHDGGATSAGNGDGLCERHNQVKEHDGWHFTVQSTGLDGTGPHHLRIHTPTGTSYDSTAPPIHGEGWTPPTLRDSAHDWIPDHATEAWHDDWHDAWA</sequence>
<feature type="non-terminal residue" evidence="2">
    <location>
        <position position="1"/>
    </location>
</feature>